<evidence type="ECO:0000313" key="1">
    <source>
        <dbReference type="EMBL" id="MFC5368402.1"/>
    </source>
</evidence>
<sequence length="249" mass="27796">MSKDHGDLDAYDWSDSMSGVCSGASDSDWTAAYGVNASGSTSEEWNQIDQNGSNIWRFFFHFRERPENLVIDVCQENDTYQPEPHNFRFVVELADAEDDSQIYLKFPEPQDGEDDSENTELGLAMDILSNVGGLYTDIGFAVGDYLISGDGSNTYVNQENNASKLTWDVDVTGEYDDLPLETDEARGAQVSCAVKNEYADGTHSIKYQPEYTFLYRETGQTYCSCSINYERYKTVAPGVIGFASYEAIS</sequence>
<proteinExistence type="predicted"/>
<reference evidence="1 2" key="1">
    <citation type="journal article" date="2019" name="Int. J. Syst. Evol. Microbiol.">
        <title>The Global Catalogue of Microorganisms (GCM) 10K type strain sequencing project: providing services to taxonomists for standard genome sequencing and annotation.</title>
        <authorList>
            <consortium name="The Broad Institute Genomics Platform"/>
            <consortium name="The Broad Institute Genome Sequencing Center for Infectious Disease"/>
            <person name="Wu L."/>
            <person name="Ma J."/>
        </authorList>
    </citation>
    <scope>NUCLEOTIDE SEQUENCE [LARGE SCALE GENOMIC DNA]</scope>
    <source>
        <strain evidence="1 2">CGMCC 1.12237</strain>
    </source>
</reference>
<name>A0ABD5REC0_9EURY</name>
<dbReference type="Proteomes" id="UP001596201">
    <property type="component" value="Unassembled WGS sequence"/>
</dbReference>
<gene>
    <name evidence="1" type="ORF">ACFPJ5_15840</name>
</gene>
<comment type="caution">
    <text evidence="1">The sequence shown here is derived from an EMBL/GenBank/DDBJ whole genome shotgun (WGS) entry which is preliminary data.</text>
</comment>
<organism evidence="1 2">
    <name type="scientific">Salinirubrum litoreum</name>
    <dbReference type="NCBI Taxonomy" id="1126234"/>
    <lineage>
        <taxon>Archaea</taxon>
        <taxon>Methanobacteriati</taxon>
        <taxon>Methanobacteriota</taxon>
        <taxon>Stenosarchaea group</taxon>
        <taxon>Halobacteria</taxon>
        <taxon>Halobacteriales</taxon>
        <taxon>Haloferacaceae</taxon>
        <taxon>Salinirubrum</taxon>
    </lineage>
</organism>
<dbReference type="RefSeq" id="WP_227230679.1">
    <property type="nucleotide sequence ID" value="NZ_JAJCVJ010000002.1"/>
</dbReference>
<keyword evidence="2" id="KW-1185">Reference proteome</keyword>
<protein>
    <submittedName>
        <fullName evidence="1">Uncharacterized protein</fullName>
    </submittedName>
</protein>
<accession>A0ABD5REC0</accession>
<dbReference type="AlphaFoldDB" id="A0ABD5REC0"/>
<dbReference type="EMBL" id="JBHSKX010000002">
    <property type="protein sequence ID" value="MFC5368402.1"/>
    <property type="molecule type" value="Genomic_DNA"/>
</dbReference>
<evidence type="ECO:0000313" key="2">
    <source>
        <dbReference type="Proteomes" id="UP001596201"/>
    </source>
</evidence>